<evidence type="ECO:0008006" key="3">
    <source>
        <dbReference type="Google" id="ProtNLM"/>
    </source>
</evidence>
<organism evidence="1 2">
    <name type="scientific">Ruminococcus difficilis</name>
    <dbReference type="NCBI Taxonomy" id="2763069"/>
    <lineage>
        <taxon>Bacteria</taxon>
        <taxon>Bacillati</taxon>
        <taxon>Bacillota</taxon>
        <taxon>Clostridia</taxon>
        <taxon>Eubacteriales</taxon>
        <taxon>Oscillospiraceae</taxon>
        <taxon>Ruminococcus</taxon>
    </lineage>
</organism>
<sequence length="109" mass="12454">MIQIHIPDTVKIAGCVYTVEREERSFVNGGSVVDGTHSFFEQKIKVVREGTEDYQSVVFLHELMHGIFENYCPNIVSAADEEKLVEQISKGLFQVITDNPEIIKEVKRR</sequence>
<evidence type="ECO:0000313" key="2">
    <source>
        <dbReference type="Proteomes" id="UP000633365"/>
    </source>
</evidence>
<protein>
    <recommendedName>
        <fullName evidence="3">Phage protein</fullName>
    </recommendedName>
</protein>
<comment type="caution">
    <text evidence="1">The sequence shown here is derived from an EMBL/GenBank/DDBJ whole genome shotgun (WGS) entry which is preliminary data.</text>
</comment>
<dbReference type="Proteomes" id="UP000633365">
    <property type="component" value="Unassembled WGS sequence"/>
</dbReference>
<dbReference type="EMBL" id="JAEQMG010000145">
    <property type="protein sequence ID" value="MBK6089647.1"/>
    <property type="molecule type" value="Genomic_DNA"/>
</dbReference>
<proteinExistence type="predicted"/>
<name>A0A934WTG6_9FIRM</name>
<accession>A0A934WTG6</accession>
<keyword evidence="2" id="KW-1185">Reference proteome</keyword>
<dbReference type="AlphaFoldDB" id="A0A934WTG6"/>
<reference evidence="1" key="1">
    <citation type="submission" date="2021-01" db="EMBL/GenBank/DDBJ databases">
        <title>Genome public.</title>
        <authorList>
            <person name="Liu C."/>
            <person name="Sun Q."/>
        </authorList>
    </citation>
    <scope>NUCLEOTIDE SEQUENCE</scope>
    <source>
        <strain evidence="1">M6</strain>
    </source>
</reference>
<dbReference type="RefSeq" id="WP_201428352.1">
    <property type="nucleotide sequence ID" value="NZ_JAEQMG010000145.1"/>
</dbReference>
<evidence type="ECO:0000313" key="1">
    <source>
        <dbReference type="EMBL" id="MBK6089647.1"/>
    </source>
</evidence>
<gene>
    <name evidence="1" type="ORF">JKK62_13525</name>
</gene>